<gene>
    <name evidence="2" type="ORF">LSAT_V11C400165030</name>
</gene>
<dbReference type="PROSITE" id="PS50181">
    <property type="entry name" value="FBOX"/>
    <property type="match status" value="1"/>
</dbReference>
<dbReference type="InterPro" id="IPR036047">
    <property type="entry name" value="F-box-like_dom_sf"/>
</dbReference>
<dbReference type="AlphaFoldDB" id="A0A9R1VZ36"/>
<evidence type="ECO:0000313" key="2">
    <source>
        <dbReference type="EMBL" id="KAJ0213597.1"/>
    </source>
</evidence>
<evidence type="ECO:0000259" key="1">
    <source>
        <dbReference type="PROSITE" id="PS50181"/>
    </source>
</evidence>
<dbReference type="Gramene" id="rna-gnl|WGS:NBSK|LSAT_4X16880_mrna">
    <property type="protein sequence ID" value="cds-PLY62835.1"/>
    <property type="gene ID" value="gene-LSAT_4X16880"/>
</dbReference>
<dbReference type="InterPro" id="IPR055411">
    <property type="entry name" value="LRR_FXL15/At3g58940/PEG3-like"/>
</dbReference>
<dbReference type="InterPro" id="IPR032675">
    <property type="entry name" value="LRR_dom_sf"/>
</dbReference>
<dbReference type="InterPro" id="IPR001810">
    <property type="entry name" value="F-box_dom"/>
</dbReference>
<dbReference type="Pfam" id="PF08387">
    <property type="entry name" value="FBD"/>
    <property type="match status" value="1"/>
</dbReference>
<dbReference type="Proteomes" id="UP000235145">
    <property type="component" value="Unassembled WGS sequence"/>
</dbReference>
<dbReference type="InterPro" id="IPR006566">
    <property type="entry name" value="FBD"/>
</dbReference>
<dbReference type="Pfam" id="PF00646">
    <property type="entry name" value="F-box"/>
    <property type="match status" value="1"/>
</dbReference>
<dbReference type="PANTHER" id="PTHR31639">
    <property type="entry name" value="F-BOX PROTEIN-LIKE"/>
    <property type="match status" value="1"/>
</dbReference>
<comment type="caution">
    <text evidence="2">The sequence shown here is derived from an EMBL/GenBank/DDBJ whole genome shotgun (WGS) entry which is preliminary data.</text>
</comment>
<organism evidence="2 3">
    <name type="scientific">Lactuca sativa</name>
    <name type="common">Garden lettuce</name>
    <dbReference type="NCBI Taxonomy" id="4236"/>
    <lineage>
        <taxon>Eukaryota</taxon>
        <taxon>Viridiplantae</taxon>
        <taxon>Streptophyta</taxon>
        <taxon>Embryophyta</taxon>
        <taxon>Tracheophyta</taxon>
        <taxon>Spermatophyta</taxon>
        <taxon>Magnoliopsida</taxon>
        <taxon>eudicotyledons</taxon>
        <taxon>Gunneridae</taxon>
        <taxon>Pentapetalae</taxon>
        <taxon>asterids</taxon>
        <taxon>campanulids</taxon>
        <taxon>Asterales</taxon>
        <taxon>Asteraceae</taxon>
        <taxon>Cichorioideae</taxon>
        <taxon>Cichorieae</taxon>
        <taxon>Lactucinae</taxon>
        <taxon>Lactuca</taxon>
    </lineage>
</organism>
<dbReference type="Pfam" id="PF24758">
    <property type="entry name" value="LRR_At5g56370"/>
    <property type="match status" value="1"/>
</dbReference>
<dbReference type="SUPFAM" id="SSF81383">
    <property type="entry name" value="F-box domain"/>
    <property type="match status" value="1"/>
</dbReference>
<dbReference type="SMART" id="SM00256">
    <property type="entry name" value="FBOX"/>
    <property type="match status" value="1"/>
</dbReference>
<accession>A0A9R1VZ36</accession>
<dbReference type="InterPro" id="IPR053781">
    <property type="entry name" value="F-box_AtFBL13-like"/>
</dbReference>
<dbReference type="PANTHER" id="PTHR31639:SF315">
    <property type="entry name" value="LEUCINE-RICH REPEAT DOMAIN SUPERFAMILY, F-BOX-LIKE DOMAIN SUPERFAMILY"/>
    <property type="match status" value="1"/>
</dbReference>
<protein>
    <recommendedName>
        <fullName evidence="1">F-box domain-containing protein</fullName>
    </recommendedName>
</protein>
<dbReference type="SUPFAM" id="SSF52047">
    <property type="entry name" value="RNI-like"/>
    <property type="match status" value="1"/>
</dbReference>
<keyword evidence="3" id="KW-1185">Reference proteome</keyword>
<sequence>MKAQCQSLDRISNLPQDTIEKILTHMPIRDALRTSILSKKWRYCWTRMPKLVFDDMFTGSSIFENDVIQDYNFEDKIIKAIFQVLLLHKGPISEFCLCIEDTEIVNEIDMIILHLSWNKNIKKFIFECVIGYKLPCSFFSLQELEHLDLRCCKFELPHMFNGFSKLKILKFFEVETTTEMLQRFLSNCPLLEEFTLIRDFVGGHKCTFVELFKCLPSIQVLIISKFYVKLFAAGGMPWKLPTSLIHLRRLVLDVCFLIQDEISSTLCLINNSPNLEKIQINMNYDGEKTFTNLFDIQEDYSGLNLDHLKELEITSFHNLATEMEFLKLIMAKSPLLKKARIELSILVTVGEENKMLRDLLFLPFPRASPAAKFSIERPKY</sequence>
<evidence type="ECO:0000313" key="3">
    <source>
        <dbReference type="Proteomes" id="UP000235145"/>
    </source>
</evidence>
<dbReference type="Gene3D" id="3.80.10.10">
    <property type="entry name" value="Ribonuclease Inhibitor"/>
    <property type="match status" value="1"/>
</dbReference>
<proteinExistence type="predicted"/>
<dbReference type="SMART" id="SM00579">
    <property type="entry name" value="FBD"/>
    <property type="match status" value="1"/>
</dbReference>
<name>A0A9R1VZ36_LACSA</name>
<reference evidence="2 3" key="1">
    <citation type="journal article" date="2017" name="Nat. Commun.">
        <title>Genome assembly with in vitro proximity ligation data and whole-genome triplication in lettuce.</title>
        <authorList>
            <person name="Reyes-Chin-Wo S."/>
            <person name="Wang Z."/>
            <person name="Yang X."/>
            <person name="Kozik A."/>
            <person name="Arikit S."/>
            <person name="Song C."/>
            <person name="Xia L."/>
            <person name="Froenicke L."/>
            <person name="Lavelle D.O."/>
            <person name="Truco M.J."/>
            <person name="Xia R."/>
            <person name="Zhu S."/>
            <person name="Xu C."/>
            <person name="Xu H."/>
            <person name="Xu X."/>
            <person name="Cox K."/>
            <person name="Korf I."/>
            <person name="Meyers B.C."/>
            <person name="Michelmore R.W."/>
        </authorList>
    </citation>
    <scope>NUCLEOTIDE SEQUENCE [LARGE SCALE GENOMIC DNA]</scope>
    <source>
        <strain evidence="3">cv. Salinas</strain>
        <tissue evidence="2">Seedlings</tissue>
    </source>
</reference>
<dbReference type="OrthoDB" id="1274461at2759"/>
<dbReference type="EMBL" id="NBSK02000004">
    <property type="protein sequence ID" value="KAJ0213597.1"/>
    <property type="molecule type" value="Genomic_DNA"/>
</dbReference>
<dbReference type="CDD" id="cd22160">
    <property type="entry name" value="F-box_AtFBL13-like"/>
    <property type="match status" value="1"/>
</dbReference>
<feature type="domain" description="F-box" evidence="1">
    <location>
        <begin position="8"/>
        <end position="56"/>
    </location>
</feature>